<keyword evidence="4" id="KW-0677">Repeat</keyword>
<dbReference type="InterPro" id="IPR014774">
    <property type="entry name" value="KaiC-like_dom"/>
</dbReference>
<evidence type="ECO:0000313" key="9">
    <source>
        <dbReference type="Proteomes" id="UP000198856"/>
    </source>
</evidence>
<keyword evidence="6" id="KW-0378">Hydrolase</keyword>
<dbReference type="EC" id="2.7.11.1" evidence="1"/>
<dbReference type="PANTHER" id="PTHR42926">
    <property type="match status" value="1"/>
</dbReference>
<dbReference type="PIRSF" id="PIRSF039117">
    <property type="entry name" value="KaiC"/>
    <property type="match status" value="1"/>
</dbReference>
<evidence type="ECO:0000256" key="2">
    <source>
        <dbReference type="ARBA" id="ARBA00022553"/>
    </source>
</evidence>
<feature type="domain" description="KaiC" evidence="7">
    <location>
        <begin position="4"/>
        <end position="238"/>
    </location>
</feature>
<dbReference type="PROSITE" id="PS51146">
    <property type="entry name" value="KAIC"/>
    <property type="match status" value="2"/>
</dbReference>
<dbReference type="Proteomes" id="UP000198856">
    <property type="component" value="Unassembled WGS sequence"/>
</dbReference>
<dbReference type="InterPro" id="IPR030665">
    <property type="entry name" value="KaiC"/>
</dbReference>
<dbReference type="PANTHER" id="PTHR42926:SF1">
    <property type="entry name" value="CIRCADIAN CLOCK OSCILLATOR PROTEIN KAIC 1"/>
    <property type="match status" value="1"/>
</dbReference>
<dbReference type="GO" id="GO:0004674">
    <property type="term" value="F:protein serine/threonine kinase activity"/>
    <property type="evidence" value="ECO:0007669"/>
    <property type="project" value="UniProtKB-EC"/>
</dbReference>
<dbReference type="Gene3D" id="3.40.50.300">
    <property type="entry name" value="P-loop containing nucleotide triphosphate hydrolases"/>
    <property type="match status" value="2"/>
</dbReference>
<dbReference type="AlphaFoldDB" id="A0A1G8SKH9"/>
<dbReference type="RefSeq" id="WP_092698884.1">
    <property type="nucleotide sequence ID" value="NZ_FNFC01000002.1"/>
</dbReference>
<reference evidence="8 9" key="1">
    <citation type="submission" date="2016-10" db="EMBL/GenBank/DDBJ databases">
        <authorList>
            <person name="de Groot N.N."/>
        </authorList>
    </citation>
    <scope>NUCLEOTIDE SEQUENCE [LARGE SCALE GENOMIC DNA]</scope>
    <source>
        <strain evidence="8 9">IBRC-M10015</strain>
    </source>
</reference>
<dbReference type="GO" id="GO:0016787">
    <property type="term" value="F:hydrolase activity"/>
    <property type="evidence" value="ECO:0007669"/>
    <property type="project" value="UniProtKB-KW"/>
</dbReference>
<dbReference type="OrthoDB" id="27015at2157"/>
<dbReference type="InterPro" id="IPR003593">
    <property type="entry name" value="AAA+_ATPase"/>
</dbReference>
<organism evidence="8 9">
    <name type="scientific">Halovenus aranensis</name>
    <dbReference type="NCBI Taxonomy" id="890420"/>
    <lineage>
        <taxon>Archaea</taxon>
        <taxon>Methanobacteriati</taxon>
        <taxon>Methanobacteriota</taxon>
        <taxon>Stenosarchaea group</taxon>
        <taxon>Halobacteria</taxon>
        <taxon>Halobacteriales</taxon>
        <taxon>Haloarculaceae</taxon>
        <taxon>Halovenus</taxon>
    </lineage>
</organism>
<gene>
    <name evidence="8" type="ORF">SAMN05216226_10211</name>
</gene>
<keyword evidence="5" id="KW-0418">Kinase</keyword>
<dbReference type="GO" id="GO:0005524">
    <property type="term" value="F:ATP binding"/>
    <property type="evidence" value="ECO:0007669"/>
    <property type="project" value="InterPro"/>
</dbReference>
<dbReference type="PRINTS" id="PR01874">
    <property type="entry name" value="DNAREPAIRADA"/>
</dbReference>
<evidence type="ECO:0000259" key="7">
    <source>
        <dbReference type="PROSITE" id="PS51146"/>
    </source>
</evidence>
<dbReference type="Pfam" id="PF06745">
    <property type="entry name" value="ATPase"/>
    <property type="match status" value="2"/>
</dbReference>
<dbReference type="InterPro" id="IPR027417">
    <property type="entry name" value="P-loop_NTPase"/>
</dbReference>
<sequence length="483" mass="52915">MTTERVSTGVSGLDAVLSGGLIESRNVLVRGSPGAGKTIFGLYFLSAGADSGETALYVNLGEPQTYVEETATAFGLDADAIQFHNFSPTQEQFSEEESYTLFESAEVEQPDFIADLRETIDEVEPDRVLLDPITEFRYLTTDERGFRTGILGLLDYLKDADATVMLTSQAGGTVTDDDLQFLVDSVITLDVTPESRAVTVSKFRGSSFRRGKHFYEISEDGLTVWPTLVPGEQTREIEEGTLASGVSGLDALLYGGIEQGTITILSGPTGVGKTTTGMQFLTRAALDGKKSVLFQFEESQRTLRKRADAIGIPLYRARESGMLSVVEIEPDTHTVGEFEHMVREVVEDGAEVVMIDGTQGFQQNLRGLDDPTSVLLRIGRYLRAVGVTTFILNEVHNITGDFQATEERTSNLADNIVFLRHVEYRGEMRKVVGTLKMRTSDFERSLRELKITDAGIEVGGPLPELRGILTGTPEWHSPPDESA</sequence>
<protein>
    <recommendedName>
        <fullName evidence="1">non-specific serine/threonine protein kinase</fullName>
        <ecNumber evidence="1">2.7.11.1</ecNumber>
    </recommendedName>
</protein>
<keyword evidence="3" id="KW-0808">Transferase</keyword>
<accession>A0A1G8SKH9</accession>
<evidence type="ECO:0000313" key="8">
    <source>
        <dbReference type="EMBL" id="SDJ29674.1"/>
    </source>
</evidence>
<dbReference type="InterPro" id="IPR010624">
    <property type="entry name" value="KaiC_dom"/>
</dbReference>
<evidence type="ECO:0000256" key="1">
    <source>
        <dbReference type="ARBA" id="ARBA00012513"/>
    </source>
</evidence>
<keyword evidence="9" id="KW-1185">Reference proteome</keyword>
<dbReference type="SUPFAM" id="SSF52540">
    <property type="entry name" value="P-loop containing nucleoside triphosphate hydrolases"/>
    <property type="match status" value="2"/>
</dbReference>
<keyword evidence="2" id="KW-0597">Phosphoprotein</keyword>
<evidence type="ECO:0000256" key="6">
    <source>
        <dbReference type="ARBA" id="ARBA00022801"/>
    </source>
</evidence>
<proteinExistence type="predicted"/>
<dbReference type="SMART" id="SM00382">
    <property type="entry name" value="AAA"/>
    <property type="match status" value="2"/>
</dbReference>
<evidence type="ECO:0000256" key="4">
    <source>
        <dbReference type="ARBA" id="ARBA00022737"/>
    </source>
</evidence>
<evidence type="ECO:0000256" key="3">
    <source>
        <dbReference type="ARBA" id="ARBA00022679"/>
    </source>
</evidence>
<name>A0A1G8SKH9_9EURY</name>
<dbReference type="EMBL" id="FNFC01000002">
    <property type="protein sequence ID" value="SDJ29674.1"/>
    <property type="molecule type" value="Genomic_DNA"/>
</dbReference>
<feature type="domain" description="KaiC" evidence="7">
    <location>
        <begin position="240"/>
        <end position="472"/>
    </location>
</feature>
<dbReference type="STRING" id="890420.SAMN05216226_10211"/>
<dbReference type="InterPro" id="IPR051347">
    <property type="entry name" value="Circadian_clock_KaiC-rel"/>
</dbReference>
<evidence type="ECO:0000256" key="5">
    <source>
        <dbReference type="ARBA" id="ARBA00022777"/>
    </source>
</evidence>